<feature type="compositionally biased region" description="Low complexity" evidence="7">
    <location>
        <begin position="398"/>
        <end position="408"/>
    </location>
</feature>
<evidence type="ECO:0000256" key="7">
    <source>
        <dbReference type="SAM" id="MobiDB-lite"/>
    </source>
</evidence>
<proteinExistence type="predicted"/>
<dbReference type="GO" id="GO:0022857">
    <property type="term" value="F:transmembrane transporter activity"/>
    <property type="evidence" value="ECO:0007669"/>
    <property type="project" value="InterPro"/>
</dbReference>
<evidence type="ECO:0000259" key="9">
    <source>
        <dbReference type="PROSITE" id="PS50850"/>
    </source>
</evidence>
<accession>U2R007</accession>
<evidence type="ECO:0000256" key="3">
    <source>
        <dbReference type="ARBA" id="ARBA00022475"/>
    </source>
</evidence>
<evidence type="ECO:0000256" key="4">
    <source>
        <dbReference type="ARBA" id="ARBA00022692"/>
    </source>
</evidence>
<feature type="region of interest" description="Disordered" evidence="7">
    <location>
        <begin position="258"/>
        <end position="366"/>
    </location>
</feature>
<feature type="region of interest" description="Disordered" evidence="7">
    <location>
        <begin position="381"/>
        <end position="427"/>
    </location>
</feature>
<feature type="transmembrane region" description="Helical" evidence="8">
    <location>
        <begin position="130"/>
        <end position="153"/>
    </location>
</feature>
<protein>
    <submittedName>
        <fullName evidence="10">Transporter, major facilitator domain protein</fullName>
    </submittedName>
</protein>
<evidence type="ECO:0000256" key="6">
    <source>
        <dbReference type="ARBA" id="ARBA00023136"/>
    </source>
</evidence>
<gene>
    <name evidence="10" type="ORF">HMPREF0682_0279</name>
</gene>
<dbReference type="InterPro" id="IPR011701">
    <property type="entry name" value="MFS"/>
</dbReference>
<dbReference type="GO" id="GO:0005886">
    <property type="term" value="C:plasma membrane"/>
    <property type="evidence" value="ECO:0007669"/>
    <property type="project" value="UniProtKB-SubCell"/>
</dbReference>
<evidence type="ECO:0000256" key="2">
    <source>
        <dbReference type="ARBA" id="ARBA00022448"/>
    </source>
</evidence>
<dbReference type="InterPro" id="IPR036259">
    <property type="entry name" value="MFS_trans_sf"/>
</dbReference>
<dbReference type="Pfam" id="PF07690">
    <property type="entry name" value="MFS_1"/>
    <property type="match status" value="1"/>
</dbReference>
<dbReference type="EMBL" id="ACVN02000043">
    <property type="protein sequence ID" value="ERK61769.1"/>
    <property type="molecule type" value="Genomic_DNA"/>
</dbReference>
<feature type="compositionally biased region" description="Gly residues" evidence="7">
    <location>
        <begin position="314"/>
        <end position="328"/>
    </location>
</feature>
<evidence type="ECO:0000313" key="10">
    <source>
        <dbReference type="EMBL" id="ERK61769.1"/>
    </source>
</evidence>
<organism evidence="10 11">
    <name type="scientific">Propionibacterium acidifaciens F0233</name>
    <dbReference type="NCBI Taxonomy" id="553198"/>
    <lineage>
        <taxon>Bacteria</taxon>
        <taxon>Bacillati</taxon>
        <taxon>Actinomycetota</taxon>
        <taxon>Actinomycetes</taxon>
        <taxon>Propionibacteriales</taxon>
        <taxon>Propionibacteriaceae</taxon>
        <taxon>Propionibacterium</taxon>
    </lineage>
</organism>
<comment type="caution">
    <text evidence="10">The sequence shown here is derived from an EMBL/GenBank/DDBJ whole genome shotgun (WGS) entry which is preliminary data.</text>
</comment>
<dbReference type="Gene3D" id="1.20.1250.20">
    <property type="entry name" value="MFS general substrate transporter like domains"/>
    <property type="match status" value="1"/>
</dbReference>
<evidence type="ECO:0000256" key="5">
    <source>
        <dbReference type="ARBA" id="ARBA00022989"/>
    </source>
</evidence>
<evidence type="ECO:0000313" key="11">
    <source>
        <dbReference type="Proteomes" id="UP000017052"/>
    </source>
</evidence>
<feature type="non-terminal residue" evidence="10">
    <location>
        <position position="427"/>
    </location>
</feature>
<feature type="transmembrane region" description="Helical" evidence="8">
    <location>
        <begin position="165"/>
        <end position="182"/>
    </location>
</feature>
<keyword evidence="3" id="KW-1003">Cell membrane</keyword>
<name>U2R007_9ACTN</name>
<evidence type="ECO:0000256" key="1">
    <source>
        <dbReference type="ARBA" id="ARBA00004651"/>
    </source>
</evidence>
<keyword evidence="4 8" id="KW-0812">Transmembrane</keyword>
<dbReference type="PROSITE" id="PS50850">
    <property type="entry name" value="MFS"/>
    <property type="match status" value="1"/>
</dbReference>
<dbReference type="PANTHER" id="PTHR43045">
    <property type="entry name" value="SHIKIMATE TRANSPORTER"/>
    <property type="match status" value="1"/>
</dbReference>
<keyword evidence="11" id="KW-1185">Reference proteome</keyword>
<dbReference type="Proteomes" id="UP000017052">
    <property type="component" value="Unassembled WGS sequence"/>
</dbReference>
<dbReference type="InterPro" id="IPR020846">
    <property type="entry name" value="MFS_dom"/>
</dbReference>
<sequence length="427" mass="43993">MVGNRIDNVHVFLPLTALAPVIARLAGPAAATGTGAVIVIAMLLGRPVGGLVLGPVSDRLGRTRTTRPTIGGTASCALLIGCMPTHRVLGAGAIVLVLVLRFLGGVFVAGEYSAAIPLAMEWSAPGRRGLMSGLILSMAPWAQALVAFAVAGLLTALGPERYAEWGWRVLFLLGAACSLGMLGHYRTRVADAPLFHRRRRSSAAAGGGIGEVLVGRWAGAFWQVFNRAVAAHRHDSAHPHHEPVDRCRAAGGEGLAGDGCGLGRPGPVDDARRAPVHPHRQAGPARRLGDRRGRARPRPVADDGLLARPRSRGRAGGPAAGGDGGGLRGPSRSICRSGSPLGCAPPATAWGTASRSSSRPSTPSTCRRRAAICGLVALEGRSSPSASCWAPPSAPDGSTTTSTPWRTRPVGRTSRERGGPRPAGPSP</sequence>
<evidence type="ECO:0000256" key="8">
    <source>
        <dbReference type="SAM" id="Phobius"/>
    </source>
</evidence>
<dbReference type="AlphaFoldDB" id="U2R007"/>
<reference evidence="10" key="1">
    <citation type="submission" date="2013-08" db="EMBL/GenBank/DDBJ databases">
        <authorList>
            <person name="Durkin A.S."/>
            <person name="Haft D.R."/>
            <person name="McCorrison J."/>
            <person name="Torralba M."/>
            <person name="Gillis M."/>
            <person name="Haft D.H."/>
            <person name="Methe B."/>
            <person name="Sutton G."/>
            <person name="Nelson K.E."/>
        </authorList>
    </citation>
    <scope>NUCLEOTIDE SEQUENCE [LARGE SCALE GENOMIC DNA]</scope>
    <source>
        <strain evidence="10">F0233</strain>
    </source>
</reference>
<keyword evidence="5 8" id="KW-1133">Transmembrane helix</keyword>
<keyword evidence="2" id="KW-0813">Transport</keyword>
<dbReference type="SUPFAM" id="SSF103473">
    <property type="entry name" value="MFS general substrate transporter"/>
    <property type="match status" value="1"/>
</dbReference>
<feature type="compositionally biased region" description="Low complexity" evidence="7">
    <location>
        <begin position="382"/>
        <end position="391"/>
    </location>
</feature>
<feature type="compositionally biased region" description="Low complexity" evidence="7">
    <location>
        <begin position="354"/>
        <end position="365"/>
    </location>
</feature>
<keyword evidence="6 8" id="KW-0472">Membrane</keyword>
<dbReference type="PANTHER" id="PTHR43045:SF4">
    <property type="entry name" value="TRANSPORTER YDFJ-RELATED"/>
    <property type="match status" value="1"/>
</dbReference>
<feature type="domain" description="Major facilitator superfamily (MFS) profile" evidence="9">
    <location>
        <begin position="1"/>
        <end position="427"/>
    </location>
</feature>
<feature type="transmembrane region" description="Helical" evidence="8">
    <location>
        <begin position="88"/>
        <end position="109"/>
    </location>
</feature>
<comment type="subcellular location">
    <subcellularLocation>
        <location evidence="1">Cell membrane</location>
        <topology evidence="1">Multi-pass membrane protein</topology>
    </subcellularLocation>
</comment>